<feature type="domain" description="Calcium-dependent cell adhesion molecule N-terminal" evidence="2">
    <location>
        <begin position="60"/>
        <end position="144"/>
    </location>
</feature>
<dbReference type="AlphaFoldDB" id="A0A0C1YHJ4"/>
<dbReference type="OrthoDB" id="9156463at2"/>
<feature type="signal peptide" evidence="1">
    <location>
        <begin position="1"/>
        <end position="24"/>
    </location>
</feature>
<gene>
    <name evidence="3" type="ORF">TSA66_02490</name>
</gene>
<dbReference type="Proteomes" id="UP000031572">
    <property type="component" value="Unassembled WGS sequence"/>
</dbReference>
<dbReference type="GO" id="GO:0016020">
    <property type="term" value="C:membrane"/>
    <property type="evidence" value="ECO:0007669"/>
    <property type="project" value="InterPro"/>
</dbReference>
<evidence type="ECO:0000313" key="3">
    <source>
        <dbReference type="EMBL" id="KIF79947.1"/>
    </source>
</evidence>
<organism evidence="3 4">
    <name type="scientific">Noviherbaspirillum autotrophicum</name>
    <dbReference type="NCBI Taxonomy" id="709839"/>
    <lineage>
        <taxon>Bacteria</taxon>
        <taxon>Pseudomonadati</taxon>
        <taxon>Pseudomonadota</taxon>
        <taxon>Betaproteobacteria</taxon>
        <taxon>Burkholderiales</taxon>
        <taxon>Oxalobacteraceae</taxon>
        <taxon>Noviherbaspirillum</taxon>
    </lineage>
</organism>
<feature type="chain" id="PRO_5002156313" description="Calcium-dependent cell adhesion molecule N-terminal domain-containing protein" evidence="1">
    <location>
        <begin position="25"/>
        <end position="155"/>
    </location>
</feature>
<accession>A0A0C1YHJ4</accession>
<dbReference type="Pfam" id="PF08964">
    <property type="entry name" value="Crystall_3"/>
    <property type="match status" value="1"/>
</dbReference>
<keyword evidence="4" id="KW-1185">Reference proteome</keyword>
<evidence type="ECO:0000313" key="4">
    <source>
        <dbReference type="Proteomes" id="UP000031572"/>
    </source>
</evidence>
<dbReference type="STRING" id="709839.TSA66_02490"/>
<evidence type="ECO:0000259" key="2">
    <source>
        <dbReference type="Pfam" id="PF08964"/>
    </source>
</evidence>
<dbReference type="GO" id="GO:0098609">
    <property type="term" value="P:cell-cell adhesion"/>
    <property type="evidence" value="ECO:0007669"/>
    <property type="project" value="InterPro"/>
</dbReference>
<protein>
    <recommendedName>
        <fullName evidence="2">Calcium-dependent cell adhesion molecule N-terminal domain-containing protein</fullName>
    </recommendedName>
</protein>
<sequence>MLKPGPLALLFVAATVCCIPPVSAQNTGGVKNENLATPVIPPLFIIAPTEVRTDPTLAKGCWVRLFPEPNYQGVDDLTIAGPVELPSLHAPAGGVDWKHKTESVIVGPKATVAVYENESYRHQTATLRPGTREPQLRKGLKFTQSIDSLKISCAR</sequence>
<dbReference type="EMBL" id="JWJG01000028">
    <property type="protein sequence ID" value="KIF79947.1"/>
    <property type="molecule type" value="Genomic_DNA"/>
</dbReference>
<dbReference type="RefSeq" id="WP_040038856.1">
    <property type="nucleotide sequence ID" value="NZ_JWJG01000028.1"/>
</dbReference>
<reference evidence="3 4" key="1">
    <citation type="submission" date="2014-12" db="EMBL/GenBank/DDBJ databases">
        <title>Denitrispirillum autotrophicum gen. nov., sp. nov., Denitrifying, Facultatively Autotrophic Bacteria Isolated from Rice Paddy Soil.</title>
        <authorList>
            <person name="Ishii S."/>
            <person name="Ashida N."/>
            <person name="Ohno H."/>
            <person name="Otsuka S."/>
            <person name="Yokota A."/>
            <person name="Senoo K."/>
        </authorList>
    </citation>
    <scope>NUCLEOTIDE SEQUENCE [LARGE SCALE GENOMIC DNA]</scope>
    <source>
        <strain evidence="3 4">TSA66</strain>
    </source>
</reference>
<dbReference type="Gene3D" id="2.60.20.10">
    <property type="entry name" value="Crystallins"/>
    <property type="match status" value="1"/>
</dbReference>
<keyword evidence="1" id="KW-0732">Signal</keyword>
<proteinExistence type="predicted"/>
<comment type="caution">
    <text evidence="3">The sequence shown here is derived from an EMBL/GenBank/DDBJ whole genome shotgun (WGS) entry which is preliminary data.</text>
</comment>
<evidence type="ECO:0000256" key="1">
    <source>
        <dbReference type="SAM" id="SignalP"/>
    </source>
</evidence>
<dbReference type="InterPro" id="IPR015059">
    <property type="entry name" value="Ca_cell_adhesion_N_dom"/>
</dbReference>
<name>A0A0C1YHJ4_9BURK</name>